<dbReference type="AlphaFoldDB" id="A0A7X1E4G2"/>
<keyword evidence="7 9" id="KW-0030">Aminoacyl-tRNA synthetase</keyword>
<evidence type="ECO:0000256" key="4">
    <source>
        <dbReference type="ARBA" id="ARBA00022741"/>
    </source>
</evidence>
<gene>
    <name evidence="9" type="primary">hisS</name>
    <name evidence="12" type="ORF">H5P30_09185</name>
</gene>
<evidence type="ECO:0000313" key="13">
    <source>
        <dbReference type="Proteomes" id="UP000525652"/>
    </source>
</evidence>
<protein>
    <recommendedName>
        <fullName evidence="9">Histidine--tRNA ligase</fullName>
        <ecNumber evidence="9">6.1.1.21</ecNumber>
    </recommendedName>
    <alternativeName>
        <fullName evidence="9">Histidyl-tRNA synthetase</fullName>
        <shortName evidence="9">HisRS</shortName>
    </alternativeName>
</protein>
<dbReference type="EMBL" id="JACHVA010000080">
    <property type="protein sequence ID" value="MBC2601953.1"/>
    <property type="molecule type" value="Genomic_DNA"/>
</dbReference>
<evidence type="ECO:0000256" key="10">
    <source>
        <dbReference type="PIRSR" id="PIRSR001549-1"/>
    </source>
</evidence>
<dbReference type="InterPro" id="IPR033656">
    <property type="entry name" value="HisRS_anticodon"/>
</dbReference>
<comment type="similarity">
    <text evidence="1 9">Belongs to the class-II aminoacyl-tRNA synthetase family.</text>
</comment>
<evidence type="ECO:0000256" key="8">
    <source>
        <dbReference type="ARBA" id="ARBA00047639"/>
    </source>
</evidence>
<dbReference type="Pfam" id="PF03129">
    <property type="entry name" value="HGTP_anticodon"/>
    <property type="match status" value="1"/>
</dbReference>
<dbReference type="InterPro" id="IPR004516">
    <property type="entry name" value="HisRS/HisZ"/>
</dbReference>
<keyword evidence="6 9" id="KW-0648">Protein biosynthesis</keyword>
<dbReference type="GO" id="GO:0006427">
    <property type="term" value="P:histidyl-tRNA aminoacylation"/>
    <property type="evidence" value="ECO:0007669"/>
    <property type="project" value="UniProtKB-UniRule"/>
</dbReference>
<dbReference type="EC" id="6.1.1.21" evidence="9"/>
<dbReference type="InterPro" id="IPR004154">
    <property type="entry name" value="Anticodon-bd"/>
</dbReference>
<dbReference type="SUPFAM" id="SSF52954">
    <property type="entry name" value="Class II aaRS ABD-related"/>
    <property type="match status" value="1"/>
</dbReference>
<evidence type="ECO:0000256" key="9">
    <source>
        <dbReference type="HAMAP-Rule" id="MF_00127"/>
    </source>
</evidence>
<dbReference type="NCBIfam" id="TIGR00442">
    <property type="entry name" value="hisS"/>
    <property type="match status" value="1"/>
</dbReference>
<dbReference type="CDD" id="cd00773">
    <property type="entry name" value="HisRS-like_core"/>
    <property type="match status" value="1"/>
</dbReference>
<feature type="binding site" evidence="10">
    <location>
        <begin position="77"/>
        <end position="79"/>
    </location>
    <ligand>
        <name>L-histidine</name>
        <dbReference type="ChEBI" id="CHEBI:57595"/>
    </ligand>
</feature>
<dbReference type="GO" id="GO:0005524">
    <property type="term" value="F:ATP binding"/>
    <property type="evidence" value="ECO:0007669"/>
    <property type="project" value="UniProtKB-UniRule"/>
</dbReference>
<reference evidence="12 13" key="1">
    <citation type="submission" date="2020-07" db="EMBL/GenBank/DDBJ databases">
        <authorList>
            <person name="Feng X."/>
        </authorList>
    </citation>
    <scope>NUCLEOTIDE SEQUENCE [LARGE SCALE GENOMIC DNA]</scope>
    <source>
        <strain evidence="12 13">JCM14086</strain>
    </source>
</reference>
<dbReference type="InterPro" id="IPR045864">
    <property type="entry name" value="aa-tRNA-synth_II/BPL/LPL"/>
</dbReference>
<feature type="binding site" evidence="10">
    <location>
        <begin position="281"/>
        <end position="282"/>
    </location>
    <ligand>
        <name>L-histidine</name>
        <dbReference type="ChEBI" id="CHEBI:57595"/>
    </ligand>
</feature>
<dbReference type="Gene3D" id="3.30.930.10">
    <property type="entry name" value="Bira Bifunctional Protein, Domain 2"/>
    <property type="match status" value="1"/>
</dbReference>
<comment type="subunit">
    <text evidence="2 9">Homodimer.</text>
</comment>
<dbReference type="PANTHER" id="PTHR43707">
    <property type="entry name" value="HISTIDYL-TRNA SYNTHETASE"/>
    <property type="match status" value="1"/>
</dbReference>
<dbReference type="HAMAP" id="MF_00127">
    <property type="entry name" value="His_tRNA_synth"/>
    <property type="match status" value="1"/>
</dbReference>
<feature type="binding site" evidence="10">
    <location>
        <position position="121"/>
    </location>
    <ligand>
        <name>L-histidine</name>
        <dbReference type="ChEBI" id="CHEBI:57595"/>
    </ligand>
</feature>
<keyword evidence="4 9" id="KW-0547">Nucleotide-binding</keyword>
<evidence type="ECO:0000259" key="11">
    <source>
        <dbReference type="PROSITE" id="PS50862"/>
    </source>
</evidence>
<dbReference type="PIRSF" id="PIRSF001549">
    <property type="entry name" value="His-tRNA_synth"/>
    <property type="match status" value="1"/>
</dbReference>
<organism evidence="12 13">
    <name type="scientific">Puniceicoccus vermicola</name>
    <dbReference type="NCBI Taxonomy" id="388746"/>
    <lineage>
        <taxon>Bacteria</taxon>
        <taxon>Pseudomonadati</taxon>
        <taxon>Verrucomicrobiota</taxon>
        <taxon>Opitutia</taxon>
        <taxon>Puniceicoccales</taxon>
        <taxon>Puniceicoccaceae</taxon>
        <taxon>Puniceicoccus</taxon>
    </lineage>
</organism>
<evidence type="ECO:0000256" key="2">
    <source>
        <dbReference type="ARBA" id="ARBA00011738"/>
    </source>
</evidence>
<dbReference type="PANTHER" id="PTHR43707:SF1">
    <property type="entry name" value="HISTIDINE--TRNA LIGASE, MITOCHONDRIAL-RELATED"/>
    <property type="match status" value="1"/>
</dbReference>
<dbReference type="PROSITE" id="PS50862">
    <property type="entry name" value="AA_TRNA_LIGASE_II"/>
    <property type="match status" value="1"/>
</dbReference>
<dbReference type="SUPFAM" id="SSF55681">
    <property type="entry name" value="Class II aaRS and biotin synthetases"/>
    <property type="match status" value="1"/>
</dbReference>
<dbReference type="CDD" id="cd00859">
    <property type="entry name" value="HisRS_anticodon"/>
    <property type="match status" value="1"/>
</dbReference>
<keyword evidence="3 9" id="KW-0436">Ligase</keyword>
<dbReference type="InterPro" id="IPR041715">
    <property type="entry name" value="HisRS-like_core"/>
</dbReference>
<dbReference type="InterPro" id="IPR006195">
    <property type="entry name" value="aa-tRNA-synth_II"/>
</dbReference>
<evidence type="ECO:0000313" key="12">
    <source>
        <dbReference type="EMBL" id="MBC2601953.1"/>
    </source>
</evidence>
<feature type="domain" description="Aminoacyl-transfer RNA synthetases class-II family profile" evidence="11">
    <location>
        <begin position="16"/>
        <end position="359"/>
    </location>
</feature>
<feature type="binding site" evidence="10">
    <location>
        <position position="107"/>
    </location>
    <ligand>
        <name>L-histidine</name>
        <dbReference type="ChEBI" id="CHEBI:57595"/>
    </ligand>
</feature>
<feature type="binding site" evidence="10">
    <location>
        <position position="125"/>
    </location>
    <ligand>
        <name>L-histidine</name>
        <dbReference type="ChEBI" id="CHEBI:57595"/>
    </ligand>
</feature>
<keyword evidence="9" id="KW-0963">Cytoplasm</keyword>
<keyword evidence="5 9" id="KW-0067">ATP-binding</keyword>
<comment type="catalytic activity">
    <reaction evidence="8 9">
        <text>tRNA(His) + L-histidine + ATP = L-histidyl-tRNA(His) + AMP + diphosphate + H(+)</text>
        <dbReference type="Rhea" id="RHEA:17313"/>
        <dbReference type="Rhea" id="RHEA-COMP:9665"/>
        <dbReference type="Rhea" id="RHEA-COMP:9689"/>
        <dbReference type="ChEBI" id="CHEBI:15378"/>
        <dbReference type="ChEBI" id="CHEBI:30616"/>
        <dbReference type="ChEBI" id="CHEBI:33019"/>
        <dbReference type="ChEBI" id="CHEBI:57595"/>
        <dbReference type="ChEBI" id="CHEBI:78442"/>
        <dbReference type="ChEBI" id="CHEBI:78527"/>
        <dbReference type="ChEBI" id="CHEBI:456215"/>
        <dbReference type="EC" id="6.1.1.21"/>
    </reaction>
</comment>
<dbReference type="Gene3D" id="3.40.50.800">
    <property type="entry name" value="Anticodon-binding domain"/>
    <property type="match status" value="1"/>
</dbReference>
<comment type="subcellular location">
    <subcellularLocation>
        <location evidence="9">Cytoplasm</location>
    </subcellularLocation>
</comment>
<proteinExistence type="inferred from homology"/>
<dbReference type="Proteomes" id="UP000525652">
    <property type="component" value="Unassembled WGS sequence"/>
</dbReference>
<accession>A0A7X1E4G2</accession>
<evidence type="ECO:0000256" key="6">
    <source>
        <dbReference type="ARBA" id="ARBA00022917"/>
    </source>
</evidence>
<dbReference type="InterPro" id="IPR015807">
    <property type="entry name" value="His-tRNA-ligase"/>
</dbReference>
<dbReference type="RefSeq" id="WP_185692652.1">
    <property type="nucleotide sequence ID" value="NZ_JACHVA010000080.1"/>
</dbReference>
<name>A0A7X1E4G2_9BACT</name>
<dbReference type="InterPro" id="IPR036621">
    <property type="entry name" value="Anticodon-bd_dom_sf"/>
</dbReference>
<evidence type="ECO:0000256" key="1">
    <source>
        <dbReference type="ARBA" id="ARBA00008226"/>
    </source>
</evidence>
<evidence type="ECO:0000256" key="7">
    <source>
        <dbReference type="ARBA" id="ARBA00023146"/>
    </source>
</evidence>
<feature type="binding site" evidence="10">
    <location>
        <position position="277"/>
    </location>
    <ligand>
        <name>L-histidine</name>
        <dbReference type="ChEBI" id="CHEBI:57595"/>
    </ligand>
</feature>
<dbReference type="Pfam" id="PF13393">
    <property type="entry name" value="tRNA-synt_His"/>
    <property type="match status" value="1"/>
</dbReference>
<dbReference type="GO" id="GO:0005737">
    <property type="term" value="C:cytoplasm"/>
    <property type="evidence" value="ECO:0007669"/>
    <property type="project" value="UniProtKB-SubCell"/>
</dbReference>
<evidence type="ECO:0000256" key="3">
    <source>
        <dbReference type="ARBA" id="ARBA00022598"/>
    </source>
</evidence>
<evidence type="ECO:0000256" key="5">
    <source>
        <dbReference type="ARBA" id="ARBA00022840"/>
    </source>
</evidence>
<dbReference type="GO" id="GO:0004821">
    <property type="term" value="F:histidine-tRNA ligase activity"/>
    <property type="evidence" value="ECO:0007669"/>
    <property type="project" value="UniProtKB-UniRule"/>
</dbReference>
<comment type="caution">
    <text evidence="12">The sequence shown here is derived from an EMBL/GenBank/DDBJ whole genome shotgun (WGS) entry which is preliminary data.</text>
</comment>
<sequence>MYQTLPGFREFPPERFRERNRVFRILRSTADLFGFEEFDGPILEPLDLYVDKSGAEVVDQLFWFEDRGGRKVALRPEMTPTLARMVGAAGNSIRKPVRWFTLNEQYRFERPQKGRQRAFTQFNLDILGEPSLGADAEVIACFVAALERCGLTQDDFRVRMSDRRIWTRFLELMGIGEDKHPDCLSAIDKMERTSAEKLTERLEPVLGESTSDFLGRVDELRSIRDEDELLPFFQSLSSRQEENEKSVELIESWKNFRSAVDALGLGACTVLDLGIVRGLAYYTGPVFEIFEASGKGRALAGGGRYDHLVEKVAGVSMEATGGALGDVTLLDLLDSRGLLTNTIAGTDCFLAIGGEESRPRALQLTQMLRQYGISTSYLFKSAGFGKQFKEANRSGAKVVVSVGEREIETDEYTVKDLGSGEQVSVPLAELGDHVRSLIYGES</sequence>
<keyword evidence="13" id="KW-1185">Reference proteome</keyword>